<name>A0ABS9U7A7_9MICC</name>
<proteinExistence type="predicted"/>
<feature type="region of interest" description="Disordered" evidence="1">
    <location>
        <begin position="1"/>
        <end position="21"/>
    </location>
</feature>
<gene>
    <name evidence="2" type="ORF">L0M17_21925</name>
</gene>
<organism evidence="2 3">
    <name type="scientific">Sinomonas terrae</name>
    <dbReference type="NCBI Taxonomy" id="2908838"/>
    <lineage>
        <taxon>Bacteria</taxon>
        <taxon>Bacillati</taxon>
        <taxon>Actinomycetota</taxon>
        <taxon>Actinomycetes</taxon>
        <taxon>Micrococcales</taxon>
        <taxon>Micrococcaceae</taxon>
        <taxon>Sinomonas</taxon>
    </lineage>
</organism>
<protein>
    <submittedName>
        <fullName evidence="2">Uncharacterized protein</fullName>
    </submittedName>
</protein>
<keyword evidence="3" id="KW-1185">Reference proteome</keyword>
<accession>A0ABS9U7A7</accession>
<evidence type="ECO:0000313" key="2">
    <source>
        <dbReference type="EMBL" id="MCH6472584.1"/>
    </source>
</evidence>
<dbReference type="EMBL" id="JAKZBV010000003">
    <property type="protein sequence ID" value="MCH6472584.1"/>
    <property type="molecule type" value="Genomic_DNA"/>
</dbReference>
<evidence type="ECO:0000313" key="3">
    <source>
        <dbReference type="Proteomes" id="UP001202922"/>
    </source>
</evidence>
<dbReference type="RefSeq" id="WP_241056767.1">
    <property type="nucleotide sequence ID" value="NZ_JAKZBV010000003.1"/>
</dbReference>
<sequence>MPSGMTRTAPAAPAEGADVPALRSTRVTFGNVRTAAAAVVRRCGAADMPEGMDCR</sequence>
<reference evidence="2 3" key="1">
    <citation type="submission" date="2022-03" db="EMBL/GenBank/DDBJ databases">
        <title>Sinomonas sp. isolated from a soil.</title>
        <authorList>
            <person name="Han J."/>
            <person name="Kim D.-U."/>
        </authorList>
    </citation>
    <scope>NUCLEOTIDE SEQUENCE [LARGE SCALE GENOMIC DNA]</scope>
    <source>
        <strain evidence="2 3">5-5</strain>
    </source>
</reference>
<evidence type="ECO:0000256" key="1">
    <source>
        <dbReference type="SAM" id="MobiDB-lite"/>
    </source>
</evidence>
<dbReference type="Proteomes" id="UP001202922">
    <property type="component" value="Unassembled WGS sequence"/>
</dbReference>
<comment type="caution">
    <text evidence="2">The sequence shown here is derived from an EMBL/GenBank/DDBJ whole genome shotgun (WGS) entry which is preliminary data.</text>
</comment>